<dbReference type="InterPro" id="IPR020841">
    <property type="entry name" value="PKS_Beta-ketoAc_synthase_dom"/>
</dbReference>
<dbReference type="Pfam" id="PF00109">
    <property type="entry name" value="ketoacyl-synt"/>
    <property type="match status" value="1"/>
</dbReference>
<evidence type="ECO:0000256" key="3">
    <source>
        <dbReference type="SAM" id="MobiDB-lite"/>
    </source>
</evidence>
<dbReference type="CDD" id="cd00833">
    <property type="entry name" value="PKS"/>
    <property type="match status" value="1"/>
</dbReference>
<dbReference type="InterPro" id="IPR014031">
    <property type="entry name" value="Ketoacyl_synth_C"/>
</dbReference>
<dbReference type="GO" id="GO:0006633">
    <property type="term" value="P:fatty acid biosynthetic process"/>
    <property type="evidence" value="ECO:0007669"/>
    <property type="project" value="TreeGrafter"/>
</dbReference>
<feature type="compositionally biased region" description="Gly residues" evidence="3">
    <location>
        <begin position="335"/>
        <end position="346"/>
    </location>
</feature>
<feature type="non-terminal residue" evidence="5">
    <location>
        <position position="393"/>
    </location>
</feature>
<reference evidence="5" key="1">
    <citation type="submission" date="2021-04" db="EMBL/GenBank/DDBJ databases">
        <title>Saccharothrix algeriensis WGS.</title>
        <authorList>
            <person name="Stuskova K."/>
            <person name="Hakalova E."/>
            <person name="Tebbal A.B."/>
            <person name="Eichmeier A."/>
        </authorList>
    </citation>
    <scope>NUCLEOTIDE SEQUENCE</scope>
    <source>
        <strain evidence="5">NRRL B-24137</strain>
    </source>
</reference>
<accession>A0A8T8I0B5</accession>
<keyword evidence="1" id="KW-0596">Phosphopantetheine</keyword>
<dbReference type="InterPro" id="IPR016039">
    <property type="entry name" value="Thiolase-like"/>
</dbReference>
<dbReference type="SMART" id="SM00825">
    <property type="entry name" value="PKS_KS"/>
    <property type="match status" value="1"/>
</dbReference>
<dbReference type="InterPro" id="IPR014030">
    <property type="entry name" value="Ketoacyl_synth_N"/>
</dbReference>
<dbReference type="Pfam" id="PF02801">
    <property type="entry name" value="Ketoacyl-synt_C"/>
    <property type="match status" value="1"/>
</dbReference>
<evidence type="ECO:0000256" key="1">
    <source>
        <dbReference type="ARBA" id="ARBA00022450"/>
    </source>
</evidence>
<sequence length="393" mass="40118">MSAAGAAPVAVVGMAARVPGADDAEAFWRLLVSGARTGRPAPADRLLGYRPDLAGVADPVVSLLPDVGEFEPGLFGITPRMAAWLDPQQRLVLESAWHALESAGIAPATLAGRDVGVFVATTGADMRDRMAGLHVVDRYSAIGLLSAFTANRVSHQFDLRGPSVTVDAACAGGLTAVTQAVSGLRAGEFGTALVGSANVLLHGHMQAVMQRFGALSPTGSARCFSADADGYVRGEGVFCFVLKLLADAVSDGDPVLAVIRGCALNHDGRRGTLTRSDPGSQVELLGRALAQAGWEPAELGYVESHAAGTGKGDPIEVRAVLELLRSRPGPPAAAGPGGKRGMGAAKGGIGHLEGAAGAAGLARAVQVLRHRVIPPTPGISALHPDIPADRHPV</sequence>
<name>A0A8T8I0B5_9PSEU</name>
<evidence type="ECO:0000256" key="2">
    <source>
        <dbReference type="ARBA" id="ARBA00022553"/>
    </source>
</evidence>
<organism evidence="5 6">
    <name type="scientific">Saccharothrix algeriensis</name>
    <dbReference type="NCBI Taxonomy" id="173560"/>
    <lineage>
        <taxon>Bacteria</taxon>
        <taxon>Bacillati</taxon>
        <taxon>Actinomycetota</taxon>
        <taxon>Actinomycetes</taxon>
        <taxon>Pseudonocardiales</taxon>
        <taxon>Pseudonocardiaceae</taxon>
        <taxon>Saccharothrix</taxon>
    </lineage>
</organism>
<dbReference type="SUPFAM" id="SSF53901">
    <property type="entry name" value="Thiolase-like"/>
    <property type="match status" value="1"/>
</dbReference>
<dbReference type="PANTHER" id="PTHR43775:SF37">
    <property type="entry name" value="SI:DKEY-61P9.11"/>
    <property type="match status" value="1"/>
</dbReference>
<dbReference type="EMBL" id="CP072788">
    <property type="protein sequence ID" value="QTR04118.1"/>
    <property type="molecule type" value="Genomic_DNA"/>
</dbReference>
<protein>
    <submittedName>
        <fullName evidence="5">Polyketide synthase</fullName>
    </submittedName>
</protein>
<evidence type="ECO:0000259" key="4">
    <source>
        <dbReference type="PROSITE" id="PS52004"/>
    </source>
</evidence>
<dbReference type="GO" id="GO:0004312">
    <property type="term" value="F:fatty acid synthase activity"/>
    <property type="evidence" value="ECO:0007669"/>
    <property type="project" value="TreeGrafter"/>
</dbReference>
<evidence type="ECO:0000313" key="6">
    <source>
        <dbReference type="Proteomes" id="UP000671828"/>
    </source>
</evidence>
<dbReference type="Proteomes" id="UP000671828">
    <property type="component" value="Chromosome"/>
</dbReference>
<dbReference type="Gene3D" id="3.40.47.10">
    <property type="match status" value="1"/>
</dbReference>
<keyword evidence="2" id="KW-0597">Phosphoprotein</keyword>
<dbReference type="PROSITE" id="PS52004">
    <property type="entry name" value="KS3_2"/>
    <property type="match status" value="1"/>
</dbReference>
<dbReference type="AlphaFoldDB" id="A0A8T8I0B5"/>
<feature type="region of interest" description="Disordered" evidence="3">
    <location>
        <begin position="327"/>
        <end position="346"/>
    </location>
</feature>
<gene>
    <name evidence="5" type="ORF">J7S33_03815</name>
</gene>
<dbReference type="InterPro" id="IPR050091">
    <property type="entry name" value="PKS_NRPS_Biosynth_Enz"/>
</dbReference>
<proteinExistence type="predicted"/>
<dbReference type="PANTHER" id="PTHR43775">
    <property type="entry name" value="FATTY ACID SYNTHASE"/>
    <property type="match status" value="1"/>
</dbReference>
<feature type="domain" description="Ketosynthase family 3 (KS3)" evidence="4">
    <location>
        <begin position="6"/>
        <end position="393"/>
    </location>
</feature>
<evidence type="ECO:0000313" key="5">
    <source>
        <dbReference type="EMBL" id="QTR04118.1"/>
    </source>
</evidence>